<sequence length="754" mass="82989">MEAVHTVLLLALLAAAHCATAQTVYKVCASERVQSYTCANLKKGNTEANCLHIADSAECARQLVLGNADFGVLTAEEVLLASKFVVNDDTRIIAEIRHEERLSEPFAFETVAIVRSNYNGLLANLKDKKFCHPGFSDSQLWTNRVLKHFERQVVPQKCNKLVPKIEEEYDNLGSFFSQACIPGDWSRNDFRDKQLKAKHPELCALCDNPERCSYNNHLGSHEAALSCLTDRGGDVAYVALQYTKDYFGLGDRKPRADPEQYRYLCPNGTMQVIKNNNKPCTWLRQPWNVVVARKDKSATLQNKLKTWLPKQTMAAFLRSSKDTWQGALAQILFSESNHFVLVDPPNDSTVLSTYMARGRNETVNPPPAEGQQCRPSVRWCVFTPLEVNKCEVLKQGAYTFGLEPSIQCIAGASMWDCMAAVRNMTADILAIDAEYSHLARKTFGLAGLIYQDSDNDRAYKVVAVVRADSGITQLSELKKKSACFPEYGGLAWTAWVDAARSRKLLPRKCPSSVAAASYLYRACAPGADDNIHNPDGDANTRTALCALCPDNKDNPDANKCAANSLTNGYFADKGALRCLNDKRGDVAVIDLRAITEIDDSGIVKVNADYREDEYRVLCRNGSVSTQLGLLVDSKCALSTGVVGEVVSRGPDEILSKDAALLLMELEYWFGYGAKHYESALNMFGQFRGTEDVIFKRAAAGFISIFDKENVLASEFSSLMDRNQGCNLEGAGSAVAAVPALVVGLVAAVVAARRF</sequence>
<evidence type="ECO:0000256" key="7">
    <source>
        <dbReference type="SAM" id="Phobius"/>
    </source>
</evidence>
<comment type="similarity">
    <text evidence="3">Belongs to the transferrin family.</text>
</comment>
<evidence type="ECO:0000256" key="2">
    <source>
        <dbReference type="ARBA" id="ARBA00023157"/>
    </source>
</evidence>
<dbReference type="RefSeq" id="XP_034241699.1">
    <property type="nucleotide sequence ID" value="XM_034385808.1"/>
</dbReference>
<feature type="domain" description="Transferrin-like" evidence="9">
    <location>
        <begin position="377"/>
        <end position="716"/>
    </location>
</feature>
<gene>
    <name evidence="11" type="primary">LOC117645532</name>
</gene>
<comment type="function">
    <text evidence="3">Transferrins are iron binding transport proteins which bind Fe(3+) ion in association with the binding of an anion, usually bicarbonate.</text>
</comment>
<dbReference type="GO" id="GO:0005769">
    <property type="term" value="C:early endosome"/>
    <property type="evidence" value="ECO:0007669"/>
    <property type="project" value="TreeGrafter"/>
</dbReference>
<dbReference type="PANTHER" id="PTHR11485:SF57">
    <property type="entry name" value="TRANSFERRIN"/>
    <property type="match status" value="1"/>
</dbReference>
<dbReference type="Pfam" id="PF00405">
    <property type="entry name" value="Transferrin"/>
    <property type="match status" value="2"/>
</dbReference>
<dbReference type="PRINTS" id="PR00422">
    <property type="entry name" value="TRANSFERRIN"/>
</dbReference>
<feature type="binding site" evidence="5">
    <location>
        <position position="432"/>
    </location>
    <ligand>
        <name>Fe(3+)</name>
        <dbReference type="ChEBI" id="CHEBI:29034"/>
        <label>1</label>
    </ligand>
</feature>
<keyword evidence="1" id="KW-0677">Repeat</keyword>
<evidence type="ECO:0000256" key="3">
    <source>
        <dbReference type="PIRNR" id="PIRNR002549"/>
    </source>
</evidence>
<dbReference type="PANTHER" id="PTHR11485">
    <property type="entry name" value="TRANSFERRIN"/>
    <property type="match status" value="1"/>
</dbReference>
<dbReference type="PIRSF" id="PIRSF002549">
    <property type="entry name" value="Transferrin"/>
    <property type="match status" value="1"/>
</dbReference>
<keyword evidence="7" id="KW-0812">Transmembrane</keyword>
<dbReference type="GeneID" id="117645532"/>
<keyword evidence="8" id="KW-0732">Signal</keyword>
<reference evidence="11" key="1">
    <citation type="submission" date="2025-08" db="UniProtKB">
        <authorList>
            <consortium name="RefSeq"/>
        </authorList>
    </citation>
    <scope>IDENTIFICATION</scope>
    <source>
        <tissue evidence="11">Total insect</tissue>
    </source>
</reference>
<feature type="disulfide bond" evidence="6">
    <location>
        <begin position="203"/>
        <end position="212"/>
    </location>
</feature>
<dbReference type="SUPFAM" id="SSF53850">
    <property type="entry name" value="Periplasmic binding protein-like II"/>
    <property type="match status" value="2"/>
</dbReference>
<evidence type="ECO:0000313" key="11">
    <source>
        <dbReference type="RefSeq" id="XP_034241699.1"/>
    </source>
</evidence>
<dbReference type="InParanoid" id="A0A6P8ZN42"/>
<feature type="disulfide bond" evidence="6">
    <location>
        <begin position="390"/>
        <end position="408"/>
    </location>
</feature>
<feature type="signal peptide" evidence="8">
    <location>
        <begin position="1"/>
        <end position="21"/>
    </location>
</feature>
<dbReference type="InterPro" id="IPR016357">
    <property type="entry name" value="Transferrin"/>
</dbReference>
<evidence type="ECO:0000256" key="8">
    <source>
        <dbReference type="SAM" id="SignalP"/>
    </source>
</evidence>
<feature type="disulfide bond" evidence="6">
    <location>
        <begin position="180"/>
        <end position="206"/>
    </location>
</feature>
<feature type="disulfide bond" evidence="6">
    <location>
        <begin position="38"/>
        <end position="50"/>
    </location>
</feature>
<dbReference type="CDD" id="cd13529">
    <property type="entry name" value="PBP2_transferrin"/>
    <property type="match status" value="1"/>
</dbReference>
<keyword evidence="3 5" id="KW-0408">Iron</keyword>
<dbReference type="FunCoup" id="A0A6P8ZN42">
    <property type="interactions" value="2"/>
</dbReference>
<keyword evidence="3" id="KW-0813">Transport</keyword>
<evidence type="ECO:0000256" key="4">
    <source>
        <dbReference type="PIRSR" id="PIRSR002549-2"/>
    </source>
</evidence>
<feature type="disulfide bond" evidence="6">
    <location>
        <begin position="265"/>
        <end position="280"/>
    </location>
</feature>
<dbReference type="KEGG" id="tpal:117645532"/>
<keyword evidence="7" id="KW-0472">Membrane</keyword>
<name>A0A6P8ZN42_THRPL</name>
<evidence type="ECO:0000313" key="10">
    <source>
        <dbReference type="Proteomes" id="UP000515158"/>
    </source>
</evidence>
<keyword evidence="3" id="KW-0410">Iron transport</keyword>
<keyword evidence="3" id="KW-0406">Ion transport</keyword>
<dbReference type="GO" id="GO:0046872">
    <property type="term" value="F:metal ion binding"/>
    <property type="evidence" value="ECO:0007669"/>
    <property type="project" value="UniProtKB-KW"/>
</dbReference>
<feature type="disulfide bond" evidence="6">
    <location>
        <begin position="28"/>
        <end position="59"/>
    </location>
</feature>
<proteinExistence type="inferred from homology"/>
<evidence type="ECO:0000259" key="9">
    <source>
        <dbReference type="PROSITE" id="PS51408"/>
    </source>
</evidence>
<dbReference type="AlphaFoldDB" id="A0A6P8ZN42"/>
<feature type="disulfide bond" evidence="6">
    <location>
        <begin position="618"/>
        <end position="635"/>
    </location>
</feature>
<dbReference type="Gene3D" id="3.40.190.10">
    <property type="entry name" value="Periplasmic binding protein-like II"/>
    <property type="match status" value="3"/>
</dbReference>
<feature type="binding site" evidence="5">
    <location>
        <position position="459"/>
    </location>
    <ligand>
        <name>Fe(3+)</name>
        <dbReference type="ChEBI" id="CHEBI:29034"/>
        <label>1</label>
    </ligand>
</feature>
<evidence type="ECO:0000256" key="6">
    <source>
        <dbReference type="PIRSR" id="PIRSR002549-4"/>
    </source>
</evidence>
<feature type="disulfide bond" evidence="6">
    <location>
        <begin position="483"/>
        <end position="578"/>
    </location>
</feature>
<evidence type="ECO:0000256" key="5">
    <source>
        <dbReference type="PIRSR" id="PIRSR002549-3"/>
    </source>
</evidence>
<evidence type="ECO:0000256" key="1">
    <source>
        <dbReference type="ARBA" id="ARBA00022737"/>
    </source>
</evidence>
<keyword evidence="2 6" id="KW-1015">Disulfide bond</keyword>
<feature type="disulfide bond" evidence="6">
    <location>
        <begin position="545"/>
        <end position="560"/>
    </location>
</feature>
<feature type="disulfide bond" evidence="6">
    <location>
        <begin position="523"/>
        <end position="548"/>
    </location>
</feature>
<feature type="transmembrane region" description="Helical" evidence="7">
    <location>
        <begin position="729"/>
        <end position="751"/>
    </location>
</feature>
<accession>A0A6P8ZN42</accession>
<dbReference type="InterPro" id="IPR001156">
    <property type="entry name" value="Transferrin-like_dom"/>
</dbReference>
<keyword evidence="3 5" id="KW-0479">Metal-binding</keyword>
<keyword evidence="10" id="KW-1185">Reference proteome</keyword>
<dbReference type="GO" id="GO:0005886">
    <property type="term" value="C:plasma membrane"/>
    <property type="evidence" value="ECO:0007669"/>
    <property type="project" value="TreeGrafter"/>
</dbReference>
<feature type="disulfide bond" evidence="6">
    <location>
        <begin position="380"/>
        <end position="417"/>
    </location>
</feature>
<feature type="binding site" evidence="4">
    <location>
        <position position="491"/>
    </location>
    <ligand>
        <name>hydrogencarbonate</name>
        <dbReference type="ChEBI" id="CHEBI:17544"/>
        <label>1</label>
    </ligand>
</feature>
<keyword evidence="7" id="KW-1133">Transmembrane helix</keyword>
<dbReference type="Proteomes" id="UP000515158">
    <property type="component" value="Unplaced"/>
</dbReference>
<feature type="domain" description="Transferrin-like" evidence="9">
    <location>
        <begin position="25"/>
        <end position="359"/>
    </location>
</feature>
<dbReference type="GO" id="GO:0005615">
    <property type="term" value="C:extracellular space"/>
    <property type="evidence" value="ECO:0007669"/>
    <property type="project" value="InterPro"/>
</dbReference>
<dbReference type="OrthoDB" id="8183540at2759"/>
<organism evidence="11">
    <name type="scientific">Thrips palmi</name>
    <name type="common">Melon thrips</name>
    <dbReference type="NCBI Taxonomy" id="161013"/>
    <lineage>
        <taxon>Eukaryota</taxon>
        <taxon>Metazoa</taxon>
        <taxon>Ecdysozoa</taxon>
        <taxon>Arthropoda</taxon>
        <taxon>Hexapoda</taxon>
        <taxon>Insecta</taxon>
        <taxon>Pterygota</taxon>
        <taxon>Neoptera</taxon>
        <taxon>Paraneoptera</taxon>
        <taxon>Thysanoptera</taxon>
        <taxon>Terebrantia</taxon>
        <taxon>Thripoidea</taxon>
        <taxon>Thripidae</taxon>
        <taxon>Thrips</taxon>
    </lineage>
</organism>
<dbReference type="GO" id="GO:0006826">
    <property type="term" value="P:iron ion transport"/>
    <property type="evidence" value="ECO:0007669"/>
    <property type="project" value="UniProtKB-KW"/>
</dbReference>
<dbReference type="GO" id="GO:0055037">
    <property type="term" value="C:recycling endosome"/>
    <property type="evidence" value="ECO:0007669"/>
    <property type="project" value="TreeGrafter"/>
</dbReference>
<dbReference type="PROSITE" id="PS51408">
    <property type="entry name" value="TRANSFERRIN_LIKE_4"/>
    <property type="match status" value="2"/>
</dbReference>
<feature type="disulfide bond" evidence="6">
    <location>
        <begin position="131"/>
        <end position="227"/>
    </location>
</feature>
<dbReference type="SMART" id="SM00094">
    <property type="entry name" value="TR_FER"/>
    <property type="match status" value="1"/>
</dbReference>
<protein>
    <recommendedName>
        <fullName evidence="3">Transferrin</fullName>
    </recommendedName>
</protein>
<feature type="chain" id="PRO_5027636088" description="Transferrin" evidence="8">
    <location>
        <begin position="22"/>
        <end position="754"/>
    </location>
</feature>